<dbReference type="InterPro" id="IPR003594">
    <property type="entry name" value="HATPase_dom"/>
</dbReference>
<evidence type="ECO:0000313" key="19">
    <source>
        <dbReference type="Proteomes" id="UP000002008"/>
    </source>
</evidence>
<comment type="function">
    <text evidence="14">Member of the two-component regulatory system NreB/NreC involved in the control of dissimilatory nitrate/nitrite reduction in response to oxygen. NreB functions as a direct oxygen sensor histidine kinase which is autophosphorylated, in the absence of oxygen, probably at the conserved histidine residue, and transfers its phosphate group probably to a conserved aspartate residue of NreC. NreB/NreC activates the expression of the nitrate (narGHJI) and nitrite (nir) reductase operons, as well as the putative nitrate transporter gene narT.</text>
</comment>
<dbReference type="GO" id="GO:0004672">
    <property type="term" value="F:protein kinase activity"/>
    <property type="evidence" value="ECO:0000318"/>
    <property type="project" value="GO_Central"/>
</dbReference>
<dbReference type="EC" id="2.7.13.3" evidence="4"/>
<feature type="transmembrane region" description="Helical" evidence="16">
    <location>
        <begin position="401"/>
        <end position="425"/>
    </location>
</feature>
<dbReference type="PATRIC" id="fig|324602.8.peg.3860"/>
<evidence type="ECO:0000256" key="11">
    <source>
        <dbReference type="ARBA" id="ARBA00023004"/>
    </source>
</evidence>
<dbReference type="AlphaFoldDB" id="A9WKI6"/>
<dbReference type="CDD" id="cd16917">
    <property type="entry name" value="HATPase_UhpB-NarQ-NarX-like"/>
    <property type="match status" value="1"/>
</dbReference>
<feature type="transmembrane region" description="Helical" evidence="16">
    <location>
        <begin position="79"/>
        <end position="105"/>
    </location>
</feature>
<dbReference type="eggNOG" id="COG4585">
    <property type="taxonomic scope" value="Bacteria"/>
</dbReference>
<keyword evidence="16" id="KW-0472">Membrane</keyword>
<dbReference type="GO" id="GO:0046983">
    <property type="term" value="F:protein dimerization activity"/>
    <property type="evidence" value="ECO:0007669"/>
    <property type="project" value="InterPro"/>
</dbReference>
<dbReference type="EMBL" id="CP000909">
    <property type="protein sequence ID" value="ABY36614.1"/>
    <property type="molecule type" value="Genomic_DNA"/>
</dbReference>
<evidence type="ECO:0000256" key="9">
    <source>
        <dbReference type="ARBA" id="ARBA00022723"/>
    </source>
</evidence>
<evidence type="ECO:0000256" key="10">
    <source>
        <dbReference type="ARBA" id="ARBA00022777"/>
    </source>
</evidence>
<dbReference type="GO" id="GO:0046872">
    <property type="term" value="F:metal ion binding"/>
    <property type="evidence" value="ECO:0007669"/>
    <property type="project" value="UniProtKB-KW"/>
</dbReference>
<keyword evidence="8" id="KW-0808">Transferase</keyword>
<dbReference type="GO" id="GO:0000155">
    <property type="term" value="F:phosphorelay sensor kinase activity"/>
    <property type="evidence" value="ECO:0007669"/>
    <property type="project" value="InterPro"/>
</dbReference>
<keyword evidence="18" id="KW-0547">Nucleotide-binding</keyword>
<evidence type="ECO:0000256" key="4">
    <source>
        <dbReference type="ARBA" id="ARBA00012438"/>
    </source>
</evidence>
<feature type="transmembrane region" description="Helical" evidence="16">
    <location>
        <begin position="431"/>
        <end position="450"/>
    </location>
</feature>
<dbReference type="EnsemblBacteria" id="ABY36614">
    <property type="protein sequence ID" value="ABY36614"/>
    <property type="gene ID" value="Caur_3429"/>
</dbReference>
<sequence length="791" mass="87135">MDRIETVMRWVRRVSRVLVVVTALLLMVMGVRELLAGDAVFGTALIMLGVAGIPAANPFRSPSAGRADGLAGQSSREQFTSLVTQLIAAGFGLVAIIATLLIIFGPRALSDLGWTEYALHYTALGVVVVVGMVFLSILMLMRRLILPRLQQEIEERAQQLSERQSLLLAQLREAAAQEERNRLARDLHDTIKQQLFSINIAAATAQSLYERDPVGAAQHIQHVRDLSQAAMAEMKALLTQLRPQPLATIGLIEAIREQLEALHFRAEVSTALHHDGFPDEALLLPGTQETVFRVIQEALSNVARHARARHVQVSFGQEMVAGRSWLTVTVADDGRGFDPATSTLGMGMTNMRARIEALGGELAVRSAPHAGTTIQFRIPLAEQESQHEKEVRMREERFQHIFTISGLTSLTGIAFVIGGLSLTLALQNAPLYFAGIGILGVLIGVGLLPVMMNRRRRARPWATHSIWQTLLRFYDLLTVGFLLSIIAWVTFSIKAFALTFLLGVGIVGVAIALIRTHRILNDRITEWATQSTLRTQVRESWFFLGFVIGFQVLVYSGLFGSMQAVYLFHDTLDRSWFVSLLAIGYPLVMIPYSVIGLVISYHHLRRLTALEGKSSVAEPVVDSGLRRLRRTAILLTLAYHILCISVGVLIEFQVPFGGVAALVALVILVGKWWIERSLTARIAEWSSRYSQLSALTMYGTFLFTYIFSFLGLLIGAAIAMSQGGIDASIQDAVIDSSLAALPTAAPWMIVGFGTWWLGVFPYLLLQTINTLRRLQIVAREQADTAQSLSDG</sequence>
<evidence type="ECO:0000256" key="16">
    <source>
        <dbReference type="SAM" id="Phobius"/>
    </source>
</evidence>
<dbReference type="PRINTS" id="PR00344">
    <property type="entry name" value="BCTRLSENSOR"/>
</dbReference>
<reference evidence="19" key="1">
    <citation type="journal article" date="2011" name="BMC Genomics">
        <title>Complete genome sequence of the filamentous anoxygenic phototrophic bacterium Chloroflexus aurantiacus.</title>
        <authorList>
            <person name="Tang K.H."/>
            <person name="Barry K."/>
            <person name="Chertkov O."/>
            <person name="Dalin E."/>
            <person name="Han C.S."/>
            <person name="Hauser L.J."/>
            <person name="Honchak B.M."/>
            <person name="Karbach L.E."/>
            <person name="Land M.L."/>
            <person name="Lapidus A."/>
            <person name="Larimer F.W."/>
            <person name="Mikhailova N."/>
            <person name="Pitluck S."/>
            <person name="Pierson B.K."/>
            <person name="Blankenship R.E."/>
        </authorList>
    </citation>
    <scope>NUCLEOTIDE SEQUENCE [LARGE SCALE GENOMIC DNA]</scope>
    <source>
        <strain evidence="19">ATCC 29366 / DSM 635 / J-10-fl</strain>
    </source>
</reference>
<dbReference type="Pfam" id="PF02518">
    <property type="entry name" value="HATPase_c"/>
    <property type="match status" value="1"/>
</dbReference>
<evidence type="ECO:0000256" key="8">
    <source>
        <dbReference type="ARBA" id="ARBA00022679"/>
    </source>
</evidence>
<keyword evidence="9" id="KW-0479">Metal-binding</keyword>
<comment type="cofactor">
    <cofactor evidence="2">
        <name>[4Fe-4S] cluster</name>
        <dbReference type="ChEBI" id="CHEBI:49883"/>
    </cofactor>
</comment>
<dbReference type="InterPro" id="IPR036890">
    <property type="entry name" value="HATPase_C_sf"/>
</dbReference>
<protein>
    <recommendedName>
        <fullName evidence="5">Oxygen sensor histidine kinase NreB</fullName>
        <ecNumber evidence="4">2.7.13.3</ecNumber>
    </recommendedName>
    <alternativeName>
        <fullName evidence="15">Nitrogen regulation protein B</fullName>
    </alternativeName>
</protein>
<feature type="transmembrane region" description="Helical" evidence="16">
    <location>
        <begin position="40"/>
        <end position="59"/>
    </location>
</feature>
<keyword evidence="19" id="KW-1185">Reference proteome</keyword>
<feature type="transmembrane region" description="Helical" evidence="16">
    <location>
        <begin position="471"/>
        <end position="489"/>
    </location>
</feature>
<dbReference type="SUPFAM" id="SSF55874">
    <property type="entry name" value="ATPase domain of HSP90 chaperone/DNA topoisomerase II/histidine kinase"/>
    <property type="match status" value="1"/>
</dbReference>
<dbReference type="InterPro" id="IPR050482">
    <property type="entry name" value="Sensor_HK_TwoCompSys"/>
</dbReference>
<dbReference type="InParanoid" id="A9WKI6"/>
<keyword evidence="12" id="KW-0902">Two-component regulatory system</keyword>
<dbReference type="SMART" id="SM00387">
    <property type="entry name" value="HATPase_c"/>
    <property type="match status" value="1"/>
</dbReference>
<comment type="catalytic activity">
    <reaction evidence="1">
        <text>ATP + protein L-histidine = ADP + protein N-phospho-L-histidine.</text>
        <dbReference type="EC" id="2.7.13.3"/>
    </reaction>
</comment>
<keyword evidence="13" id="KW-0411">Iron-sulfur</keyword>
<feature type="transmembrane region" description="Helical" evidence="16">
    <location>
        <begin position="576"/>
        <end position="599"/>
    </location>
</feature>
<evidence type="ECO:0000256" key="7">
    <source>
        <dbReference type="ARBA" id="ARBA00022490"/>
    </source>
</evidence>
<dbReference type="KEGG" id="cau:Caur_3429"/>
<evidence type="ECO:0000256" key="14">
    <source>
        <dbReference type="ARBA" id="ARBA00024827"/>
    </source>
</evidence>
<evidence type="ECO:0000259" key="17">
    <source>
        <dbReference type="PROSITE" id="PS50109"/>
    </source>
</evidence>
<dbReference type="Pfam" id="PF07730">
    <property type="entry name" value="HisKA_3"/>
    <property type="match status" value="1"/>
</dbReference>
<feature type="transmembrane region" description="Helical" evidence="16">
    <location>
        <begin position="495"/>
        <end position="514"/>
    </location>
</feature>
<keyword evidence="6" id="KW-0004">4Fe-4S</keyword>
<dbReference type="HOGENOM" id="CLU_360884_0_0_0"/>
<dbReference type="Gene3D" id="1.20.5.1930">
    <property type="match status" value="1"/>
</dbReference>
<feature type="transmembrane region" description="Helical" evidence="16">
    <location>
        <begin position="656"/>
        <end position="674"/>
    </location>
</feature>
<feature type="domain" description="Histidine kinase" evidence="17">
    <location>
        <begin position="186"/>
        <end position="382"/>
    </location>
</feature>
<dbReference type="GO" id="GO:0005524">
    <property type="term" value="F:ATP binding"/>
    <property type="evidence" value="ECO:0007669"/>
    <property type="project" value="UniProtKB-KW"/>
</dbReference>
<evidence type="ECO:0000256" key="12">
    <source>
        <dbReference type="ARBA" id="ARBA00023012"/>
    </source>
</evidence>
<dbReference type="InterPro" id="IPR005467">
    <property type="entry name" value="His_kinase_dom"/>
</dbReference>
<dbReference type="PANTHER" id="PTHR24421">
    <property type="entry name" value="NITRATE/NITRITE SENSOR PROTEIN NARX-RELATED"/>
    <property type="match status" value="1"/>
</dbReference>
<dbReference type="GO" id="GO:0051539">
    <property type="term" value="F:4 iron, 4 sulfur cluster binding"/>
    <property type="evidence" value="ECO:0007669"/>
    <property type="project" value="UniProtKB-KW"/>
</dbReference>
<evidence type="ECO:0000256" key="5">
    <source>
        <dbReference type="ARBA" id="ARBA00017322"/>
    </source>
</evidence>
<evidence type="ECO:0000256" key="15">
    <source>
        <dbReference type="ARBA" id="ARBA00030800"/>
    </source>
</evidence>
<evidence type="ECO:0000256" key="1">
    <source>
        <dbReference type="ARBA" id="ARBA00000085"/>
    </source>
</evidence>
<accession>A9WKI6</accession>
<dbReference type="PROSITE" id="PS50109">
    <property type="entry name" value="HIS_KIN"/>
    <property type="match status" value="1"/>
</dbReference>
<proteinExistence type="predicted"/>
<keyword evidence="16" id="KW-1133">Transmembrane helix</keyword>
<dbReference type="STRING" id="324602.Caur_3429"/>
<feature type="transmembrane region" description="Helical" evidence="16">
    <location>
        <begin position="541"/>
        <end position="564"/>
    </location>
</feature>
<evidence type="ECO:0000313" key="18">
    <source>
        <dbReference type="EMBL" id="ABY36614.1"/>
    </source>
</evidence>
<feature type="transmembrane region" description="Helical" evidence="16">
    <location>
        <begin position="695"/>
        <end position="718"/>
    </location>
</feature>
<name>A9WKI6_CHLAA</name>
<evidence type="ECO:0000256" key="13">
    <source>
        <dbReference type="ARBA" id="ARBA00023014"/>
    </source>
</evidence>
<evidence type="ECO:0000256" key="3">
    <source>
        <dbReference type="ARBA" id="ARBA00004496"/>
    </source>
</evidence>
<feature type="transmembrane region" description="Helical" evidence="16">
    <location>
        <begin position="632"/>
        <end position="650"/>
    </location>
</feature>
<evidence type="ECO:0000256" key="6">
    <source>
        <dbReference type="ARBA" id="ARBA00022485"/>
    </source>
</evidence>
<keyword evidence="16" id="KW-0812">Transmembrane</keyword>
<keyword evidence="10" id="KW-0418">Kinase</keyword>
<feature type="transmembrane region" description="Helical" evidence="16">
    <location>
        <begin position="744"/>
        <end position="765"/>
    </location>
</feature>
<dbReference type="GO" id="GO:0005737">
    <property type="term" value="C:cytoplasm"/>
    <property type="evidence" value="ECO:0007669"/>
    <property type="project" value="UniProtKB-SubCell"/>
</dbReference>
<dbReference type="InterPro" id="IPR011712">
    <property type="entry name" value="Sig_transdc_His_kin_sub3_dim/P"/>
</dbReference>
<dbReference type="InterPro" id="IPR004358">
    <property type="entry name" value="Sig_transdc_His_kin-like_C"/>
</dbReference>
<dbReference type="PANTHER" id="PTHR24421:SF61">
    <property type="entry name" value="OXYGEN SENSOR HISTIDINE KINASE NREB"/>
    <property type="match status" value="1"/>
</dbReference>
<comment type="subcellular location">
    <subcellularLocation>
        <location evidence="3">Cytoplasm</location>
    </subcellularLocation>
</comment>
<organism evidence="18 19">
    <name type="scientific">Chloroflexus aurantiacus (strain ATCC 29366 / DSM 635 / J-10-fl)</name>
    <dbReference type="NCBI Taxonomy" id="324602"/>
    <lineage>
        <taxon>Bacteria</taxon>
        <taxon>Bacillati</taxon>
        <taxon>Chloroflexota</taxon>
        <taxon>Chloroflexia</taxon>
        <taxon>Chloroflexales</taxon>
        <taxon>Chloroflexineae</taxon>
        <taxon>Chloroflexaceae</taxon>
        <taxon>Chloroflexus</taxon>
    </lineage>
</organism>
<keyword evidence="18" id="KW-0067">ATP-binding</keyword>
<evidence type="ECO:0000256" key="2">
    <source>
        <dbReference type="ARBA" id="ARBA00001966"/>
    </source>
</evidence>
<dbReference type="Proteomes" id="UP000002008">
    <property type="component" value="Chromosome"/>
</dbReference>
<gene>
    <name evidence="18" type="ordered locus">Caur_3429</name>
</gene>
<dbReference type="GO" id="GO:0005886">
    <property type="term" value="C:plasma membrane"/>
    <property type="evidence" value="ECO:0000318"/>
    <property type="project" value="GO_Central"/>
</dbReference>
<dbReference type="Gene3D" id="3.30.565.10">
    <property type="entry name" value="Histidine kinase-like ATPase, C-terminal domain"/>
    <property type="match status" value="1"/>
</dbReference>
<feature type="transmembrane region" description="Helical" evidence="16">
    <location>
        <begin position="117"/>
        <end position="141"/>
    </location>
</feature>
<keyword evidence="7" id="KW-0963">Cytoplasm</keyword>
<keyword evidence="11" id="KW-0408">Iron</keyword>
<dbReference type="RefSeq" id="WP_012259267.1">
    <property type="nucleotide sequence ID" value="NC_010175.1"/>
</dbReference>